<comment type="domain">
    <text evidence="13">The M domain binds the 7SL RNA in presence of SRP19 and binds the signal sequence of presecretory proteins.</text>
</comment>
<keyword evidence="9 13" id="KW-0342">GTP-binding</keyword>
<dbReference type="SUPFAM" id="SSF52540">
    <property type="entry name" value="P-loop containing nucleoside triphosphate hydrolases"/>
    <property type="match status" value="1"/>
</dbReference>
<dbReference type="Proteomes" id="UP000009168">
    <property type="component" value="Unassembled WGS sequence"/>
</dbReference>
<evidence type="ECO:0000256" key="9">
    <source>
        <dbReference type="ARBA" id="ARBA00023134"/>
    </source>
</evidence>
<evidence type="ECO:0000256" key="8">
    <source>
        <dbReference type="ARBA" id="ARBA00022884"/>
    </source>
</evidence>
<dbReference type="GO" id="GO:0005525">
    <property type="term" value="F:GTP binding"/>
    <property type="evidence" value="ECO:0007669"/>
    <property type="project" value="UniProtKB-UniRule"/>
</dbReference>
<dbReference type="HOGENOM" id="CLU_009301_6_1_1"/>
<dbReference type="Pfam" id="PF02978">
    <property type="entry name" value="SRP_SPB"/>
    <property type="match status" value="1"/>
</dbReference>
<evidence type="ECO:0000313" key="16">
    <source>
        <dbReference type="Proteomes" id="UP000009168"/>
    </source>
</evidence>
<dbReference type="SUPFAM" id="SSF47446">
    <property type="entry name" value="Signal peptide-binding domain"/>
    <property type="match status" value="1"/>
</dbReference>
<keyword evidence="7" id="KW-0256">Endoplasmic reticulum</keyword>
<name>I7M1Z0_TETTS</name>
<evidence type="ECO:0000256" key="10">
    <source>
        <dbReference type="ARBA" id="ARBA00023135"/>
    </source>
</evidence>
<dbReference type="HAMAP" id="MF_00306">
    <property type="entry name" value="SRP54"/>
    <property type="match status" value="1"/>
</dbReference>
<dbReference type="Gene3D" id="1.20.120.140">
    <property type="entry name" value="Signal recognition particle SRP54, nucleotide-binding domain"/>
    <property type="match status" value="1"/>
</dbReference>
<dbReference type="STRING" id="312017.I7M1Z0"/>
<comment type="function">
    <text evidence="13">Component of the signal recognition particle (SRP) complex, a ribonucleoprotein complex that mediates the cotranslational targeting of secretory and membrane proteins to the endoplasmic reticulum (ER).</text>
</comment>
<dbReference type="GO" id="GO:0030942">
    <property type="term" value="F:endoplasmic reticulum signal peptide binding"/>
    <property type="evidence" value="ECO:0007669"/>
    <property type="project" value="TreeGrafter"/>
</dbReference>
<protein>
    <recommendedName>
        <fullName evidence="13">Signal recognition particle 54 kDa protein</fullName>
    </recommendedName>
</protein>
<organism evidence="15 16">
    <name type="scientific">Tetrahymena thermophila (strain SB210)</name>
    <dbReference type="NCBI Taxonomy" id="312017"/>
    <lineage>
        <taxon>Eukaryota</taxon>
        <taxon>Sar</taxon>
        <taxon>Alveolata</taxon>
        <taxon>Ciliophora</taxon>
        <taxon>Intramacronucleata</taxon>
        <taxon>Oligohymenophorea</taxon>
        <taxon>Hymenostomatida</taxon>
        <taxon>Tetrahymenina</taxon>
        <taxon>Tetrahymenidae</taxon>
        <taxon>Tetrahymena</taxon>
    </lineage>
</organism>
<dbReference type="OrthoDB" id="10250817at2759"/>
<comment type="similarity">
    <text evidence="3 13">Belongs to the GTP-binding SRP family. SRP54 subfamily.</text>
</comment>
<dbReference type="PANTHER" id="PTHR11564:SF5">
    <property type="entry name" value="SIGNAL RECOGNITION PARTICLE SUBUNIT SRP54"/>
    <property type="match status" value="1"/>
</dbReference>
<dbReference type="SMART" id="SM00963">
    <property type="entry name" value="SRP54_N"/>
    <property type="match status" value="1"/>
</dbReference>
<dbReference type="NCBIfam" id="TIGR01425">
    <property type="entry name" value="SRP54_euk"/>
    <property type="match status" value="1"/>
</dbReference>
<dbReference type="Gene3D" id="1.10.260.30">
    <property type="entry name" value="Signal recognition particle, SRP54 subunit, M-domain"/>
    <property type="match status" value="1"/>
</dbReference>
<evidence type="ECO:0000256" key="6">
    <source>
        <dbReference type="ARBA" id="ARBA00022801"/>
    </source>
</evidence>
<evidence type="ECO:0000256" key="3">
    <source>
        <dbReference type="ARBA" id="ARBA00005450"/>
    </source>
</evidence>
<comment type="domain">
    <text evidence="13">The NG domain, also named G domain, is a special guanosine triphosphatase (GTPase) domain, which binds GTP and forms a guanosine 5'-triphosphate (GTP)-dependent complex with a homologous NG domain in the SRP receptor subunit SRPRA. The two NG domains undergo cooperative rearrangements upon their assembly, which culminate in the reciprocal activation of the GTPase activity of one another. SRP receptor compaction upon binding with cargo-loaded SRP and GTPase rearrangement drive SRP-mediated cotranslational protein translocation into the ER.</text>
</comment>
<dbReference type="InterPro" id="IPR042101">
    <property type="entry name" value="SRP54_N_sf"/>
</dbReference>
<evidence type="ECO:0000256" key="1">
    <source>
        <dbReference type="ARBA" id="ARBA00004240"/>
    </source>
</evidence>
<dbReference type="GO" id="GO:0005829">
    <property type="term" value="C:cytosol"/>
    <property type="evidence" value="ECO:0007669"/>
    <property type="project" value="TreeGrafter"/>
</dbReference>
<keyword evidence="11 13" id="KW-0687">Ribonucleoprotein</keyword>
<accession>I7M1Z0</accession>
<dbReference type="eggNOG" id="KOG0780">
    <property type="taxonomic scope" value="Eukaryota"/>
</dbReference>
<dbReference type="OMA" id="GMTGQDA"/>
<dbReference type="GeneID" id="7839056"/>
<dbReference type="GO" id="GO:0003924">
    <property type="term" value="F:GTPase activity"/>
    <property type="evidence" value="ECO:0007669"/>
    <property type="project" value="UniProtKB-UniRule"/>
</dbReference>
<dbReference type="FunCoup" id="I7M1Z0">
    <property type="interactions" value="469"/>
</dbReference>
<dbReference type="SMART" id="SM00962">
    <property type="entry name" value="SRP54"/>
    <property type="match status" value="1"/>
</dbReference>
<keyword evidence="16" id="KW-1185">Reference proteome</keyword>
<dbReference type="GO" id="GO:0005783">
    <property type="term" value="C:endoplasmic reticulum"/>
    <property type="evidence" value="ECO:0007669"/>
    <property type="project" value="UniProtKB-SubCell"/>
</dbReference>
<keyword evidence="6" id="KW-0378">Hydrolase</keyword>
<sequence length="518" mass="56750">MVLADLGKRINNALQQLNKAPVIDEELLNQVLKEIQLALLQSDVNVKYVAKLKSNIIMKFKMEDSQGVNLKKMIQQAVVQELTQMLDSNKKPFVPKRGKPNVVMFVGLQGAGKTTTCTKYAYHWQKKGWRTALICADTFRAGAFDQLKQNATKVRVPFYGSYSETDPVAIAEEGVKHFKKENYEMIIVDTSGRHKQESELFDEMKQVQAAVNPDECIFVMDGSIGQACYDQAQAFRNAVNVGSVIITKLDGHAKGGGALSAVAATESPIIFIGTGEHFEDLEPFNPESFVKRLLGLGDIKGMITTVTEAVDMETQGKAIANITKGQFSIRDFQAQYKSILKLGSINQFMSMIPGMGNSILDKNNEKESIRKVKKFLTIMDSMNDNELDGVVAINPSRIVRIARGSGSSLEDVNQLLDEYKKISKVFIGLGKGLGKGGDIGNIMRNPNQIKNQMGAALDPKMIQGMGGMGNIMNMVKEMSKMEGVGDLMKGLGGGNMAEMMKSLGGNIPGLSGLTKKRR</sequence>
<dbReference type="InterPro" id="IPR022941">
    <property type="entry name" value="SRP54"/>
</dbReference>
<keyword evidence="10 13" id="KW-0733">Signal recognition particle</keyword>
<dbReference type="InterPro" id="IPR027417">
    <property type="entry name" value="P-loop_NTPase"/>
</dbReference>
<dbReference type="KEGG" id="tet:TTHERM_00343500"/>
<dbReference type="SUPFAM" id="SSF47364">
    <property type="entry name" value="Domain of the SRP/SRP receptor G-proteins"/>
    <property type="match status" value="1"/>
</dbReference>
<dbReference type="Gene3D" id="3.40.50.300">
    <property type="entry name" value="P-loop containing nucleotide triphosphate hydrolases"/>
    <property type="match status" value="1"/>
</dbReference>
<keyword evidence="8 13" id="KW-0694">RNA-binding</keyword>
<comment type="catalytic activity">
    <reaction evidence="12">
        <text>GTP + H2O = GDP + phosphate + H(+)</text>
        <dbReference type="Rhea" id="RHEA:19669"/>
        <dbReference type="ChEBI" id="CHEBI:15377"/>
        <dbReference type="ChEBI" id="CHEBI:15378"/>
        <dbReference type="ChEBI" id="CHEBI:37565"/>
        <dbReference type="ChEBI" id="CHEBI:43474"/>
        <dbReference type="ChEBI" id="CHEBI:58189"/>
        <dbReference type="EC" id="3.6.5.4"/>
    </reaction>
    <physiologicalReaction direction="left-to-right" evidence="12">
        <dbReference type="Rhea" id="RHEA:19670"/>
    </physiologicalReaction>
</comment>
<evidence type="ECO:0000256" key="13">
    <source>
        <dbReference type="RuleBase" id="RU364034"/>
    </source>
</evidence>
<dbReference type="AlphaFoldDB" id="I7M1Z0"/>
<dbReference type="InterPro" id="IPR000897">
    <property type="entry name" value="SRP54_GTPase_dom"/>
</dbReference>
<dbReference type="SMART" id="SM00382">
    <property type="entry name" value="AAA"/>
    <property type="match status" value="1"/>
</dbReference>
<dbReference type="EMBL" id="GG662654">
    <property type="protein sequence ID" value="EAR98151.1"/>
    <property type="molecule type" value="Genomic_DNA"/>
</dbReference>
<dbReference type="InterPro" id="IPR036891">
    <property type="entry name" value="Signal_recog_part_SRP54_M_sf"/>
</dbReference>
<dbReference type="PANTHER" id="PTHR11564">
    <property type="entry name" value="SIGNAL RECOGNITION PARTICLE 54K PROTEIN SRP54"/>
    <property type="match status" value="1"/>
</dbReference>
<evidence type="ECO:0000256" key="2">
    <source>
        <dbReference type="ARBA" id="ARBA00004496"/>
    </source>
</evidence>
<keyword evidence="4 13" id="KW-0963">Cytoplasm</keyword>
<dbReference type="InterPro" id="IPR013822">
    <property type="entry name" value="Signal_recog_particl_SRP54_hlx"/>
</dbReference>
<comment type="subcellular location">
    <subcellularLocation>
        <location evidence="2 13">Cytoplasm</location>
    </subcellularLocation>
    <subcellularLocation>
        <location evidence="1">Endoplasmic reticulum</location>
    </subcellularLocation>
</comment>
<gene>
    <name evidence="15" type="ORF">TTHERM_00343500</name>
</gene>
<dbReference type="InterPro" id="IPR036225">
    <property type="entry name" value="SRP/SRP_N"/>
</dbReference>
<dbReference type="GO" id="GO:0006616">
    <property type="term" value="P:SRP-dependent cotranslational protein targeting to membrane, translocation"/>
    <property type="evidence" value="ECO:0007669"/>
    <property type="project" value="TreeGrafter"/>
</dbReference>
<evidence type="ECO:0000256" key="4">
    <source>
        <dbReference type="ARBA" id="ARBA00022490"/>
    </source>
</evidence>
<feature type="domain" description="SRP54-type proteins GTP-binding" evidence="14">
    <location>
        <begin position="268"/>
        <end position="281"/>
    </location>
</feature>
<keyword evidence="5 13" id="KW-0547">Nucleotide-binding</keyword>
<proteinExistence type="inferred from homology"/>
<dbReference type="Pfam" id="PF00448">
    <property type="entry name" value="SRP54"/>
    <property type="match status" value="1"/>
</dbReference>
<dbReference type="InterPro" id="IPR004125">
    <property type="entry name" value="Signal_recog_particle_SRP54_M"/>
</dbReference>
<dbReference type="PROSITE" id="PS00300">
    <property type="entry name" value="SRP54"/>
    <property type="match status" value="1"/>
</dbReference>
<dbReference type="InterPro" id="IPR006325">
    <property type="entry name" value="SRP54_euk"/>
</dbReference>
<evidence type="ECO:0000256" key="5">
    <source>
        <dbReference type="ARBA" id="ARBA00022741"/>
    </source>
</evidence>
<dbReference type="CDD" id="cd17875">
    <property type="entry name" value="SRP54_G"/>
    <property type="match status" value="1"/>
</dbReference>
<evidence type="ECO:0000256" key="11">
    <source>
        <dbReference type="ARBA" id="ARBA00023274"/>
    </source>
</evidence>
<evidence type="ECO:0000256" key="12">
    <source>
        <dbReference type="ARBA" id="ARBA00048157"/>
    </source>
</evidence>
<dbReference type="RefSeq" id="XP_001018396.1">
    <property type="nucleotide sequence ID" value="XM_001018396.3"/>
</dbReference>
<evidence type="ECO:0000256" key="7">
    <source>
        <dbReference type="ARBA" id="ARBA00022824"/>
    </source>
</evidence>
<evidence type="ECO:0000313" key="15">
    <source>
        <dbReference type="EMBL" id="EAR98151.1"/>
    </source>
</evidence>
<dbReference type="Pfam" id="PF02881">
    <property type="entry name" value="SRP54_N"/>
    <property type="match status" value="1"/>
</dbReference>
<dbReference type="GO" id="GO:0008312">
    <property type="term" value="F:7S RNA binding"/>
    <property type="evidence" value="ECO:0007669"/>
    <property type="project" value="UniProtKB-UniRule"/>
</dbReference>
<dbReference type="InterPro" id="IPR003593">
    <property type="entry name" value="AAA+_ATPase"/>
</dbReference>
<reference evidence="16" key="1">
    <citation type="journal article" date="2006" name="PLoS Biol.">
        <title>Macronuclear genome sequence of the ciliate Tetrahymena thermophila, a model eukaryote.</title>
        <authorList>
            <person name="Eisen J.A."/>
            <person name="Coyne R.S."/>
            <person name="Wu M."/>
            <person name="Wu D."/>
            <person name="Thiagarajan M."/>
            <person name="Wortman J.R."/>
            <person name="Badger J.H."/>
            <person name="Ren Q."/>
            <person name="Amedeo P."/>
            <person name="Jones K.M."/>
            <person name="Tallon L.J."/>
            <person name="Delcher A.L."/>
            <person name="Salzberg S.L."/>
            <person name="Silva J.C."/>
            <person name="Haas B.J."/>
            <person name="Majoros W.H."/>
            <person name="Farzad M."/>
            <person name="Carlton J.M."/>
            <person name="Smith R.K. Jr."/>
            <person name="Garg J."/>
            <person name="Pearlman R.E."/>
            <person name="Karrer K.M."/>
            <person name="Sun L."/>
            <person name="Manning G."/>
            <person name="Elde N.C."/>
            <person name="Turkewitz A.P."/>
            <person name="Asai D.J."/>
            <person name="Wilkes D.E."/>
            <person name="Wang Y."/>
            <person name="Cai H."/>
            <person name="Collins K."/>
            <person name="Stewart B.A."/>
            <person name="Lee S.R."/>
            <person name="Wilamowska K."/>
            <person name="Weinberg Z."/>
            <person name="Ruzzo W.L."/>
            <person name="Wloga D."/>
            <person name="Gaertig J."/>
            <person name="Frankel J."/>
            <person name="Tsao C.-C."/>
            <person name="Gorovsky M.A."/>
            <person name="Keeling P.J."/>
            <person name="Waller R.F."/>
            <person name="Patron N.J."/>
            <person name="Cherry J.M."/>
            <person name="Stover N.A."/>
            <person name="Krieger C.J."/>
            <person name="del Toro C."/>
            <person name="Ryder H.F."/>
            <person name="Williamson S.C."/>
            <person name="Barbeau R.A."/>
            <person name="Hamilton E.P."/>
            <person name="Orias E."/>
        </authorList>
    </citation>
    <scope>NUCLEOTIDE SEQUENCE [LARGE SCALE GENOMIC DNA]</scope>
    <source>
        <strain evidence="16">SB210</strain>
    </source>
</reference>
<dbReference type="GO" id="GO:0005786">
    <property type="term" value="C:signal recognition particle, endoplasmic reticulum targeting"/>
    <property type="evidence" value="ECO:0007669"/>
    <property type="project" value="UniProtKB-UniRule"/>
</dbReference>
<evidence type="ECO:0000259" key="14">
    <source>
        <dbReference type="PROSITE" id="PS00300"/>
    </source>
</evidence>
<dbReference type="FunFam" id="3.40.50.300:FF:000022">
    <property type="entry name" value="Signal recognition particle 54 kDa subunit"/>
    <property type="match status" value="1"/>
</dbReference>
<dbReference type="InParanoid" id="I7M1Z0"/>